<sequence>MPCRCGRQNPAGARFCTCGEMLVRFEARSRRDAEPEPPRARGWGAALAGAGERRRFDREMRAVAGAWRGYDQPLVPRVAAFRATALAVVVAAVLAFVGPWSGSSRGWVSDHAAGLLPHSYKEIDVKSWRVEPAEEELPGYSQAFAVDGFRNRAWATAWHPDRPPGESCADTEQAGRSATLVLLFDDAVRIDRVSIRAGLDGKDPQRLTQARPRRIGVQLGDGPCQILSLRDVPDRQDLNVRGKDVRIVKVWVTEAYDPSDGQGNVIAISEIDFLAER</sequence>
<gene>
    <name evidence="2" type="ORF">BBK14_21680</name>
</gene>
<dbReference type="NCBIfam" id="NF047619">
    <property type="entry name" value="NADase_discoid"/>
    <property type="match status" value="1"/>
</dbReference>
<keyword evidence="1" id="KW-0812">Transmembrane</keyword>
<dbReference type="OrthoDB" id="3808044at2"/>
<comment type="caution">
    <text evidence="2">The sequence shown here is derived from an EMBL/GenBank/DDBJ whole genome shotgun (WGS) entry which is preliminary data.</text>
</comment>
<dbReference type="Proteomes" id="UP000179769">
    <property type="component" value="Unassembled WGS sequence"/>
</dbReference>
<organism evidence="2 3">
    <name type="scientific">Parafrankia soli</name>
    <dbReference type="NCBI Taxonomy" id="2599596"/>
    <lineage>
        <taxon>Bacteria</taxon>
        <taxon>Bacillati</taxon>
        <taxon>Actinomycetota</taxon>
        <taxon>Actinomycetes</taxon>
        <taxon>Frankiales</taxon>
        <taxon>Frankiaceae</taxon>
        <taxon>Parafrankia</taxon>
    </lineage>
</organism>
<evidence type="ECO:0000313" key="2">
    <source>
        <dbReference type="EMBL" id="OHV25745.1"/>
    </source>
</evidence>
<name>A0A1S1PXT3_9ACTN</name>
<accession>A0A1S1PXT3</accession>
<evidence type="ECO:0000256" key="1">
    <source>
        <dbReference type="SAM" id="Phobius"/>
    </source>
</evidence>
<reference evidence="3" key="1">
    <citation type="submission" date="2016-07" db="EMBL/GenBank/DDBJ databases">
        <title>Frankia sp. NRRL B-16219 Genome sequencing.</title>
        <authorList>
            <person name="Ghodhbane-Gtari F."/>
            <person name="Swanson E."/>
            <person name="Gueddou A."/>
            <person name="Louati M."/>
            <person name="Nouioui I."/>
            <person name="Hezbri K."/>
            <person name="Abebe-Akele F."/>
            <person name="Simpson S."/>
            <person name="Morris K."/>
            <person name="Thomas K."/>
            <person name="Gtari M."/>
            <person name="Tisa L.S."/>
        </authorList>
    </citation>
    <scope>NUCLEOTIDE SEQUENCE [LARGE SCALE GENOMIC DNA]</scope>
    <source>
        <strain evidence="3">NRRL B-16219</strain>
    </source>
</reference>
<proteinExistence type="predicted"/>
<dbReference type="Gene3D" id="2.60.120.260">
    <property type="entry name" value="Galactose-binding domain-like"/>
    <property type="match status" value="1"/>
</dbReference>
<dbReference type="AlphaFoldDB" id="A0A1S1PXT3"/>
<dbReference type="InterPro" id="IPR057561">
    <property type="entry name" value="NADase_transloc"/>
</dbReference>
<keyword evidence="1" id="KW-1133">Transmembrane helix</keyword>
<keyword evidence="3" id="KW-1185">Reference proteome</keyword>
<keyword evidence="1" id="KW-0472">Membrane</keyword>
<protein>
    <recommendedName>
        <fullName evidence="4">Discoidin domain-containing protein</fullName>
    </recommendedName>
</protein>
<evidence type="ECO:0000313" key="3">
    <source>
        <dbReference type="Proteomes" id="UP000179769"/>
    </source>
</evidence>
<feature type="transmembrane region" description="Helical" evidence="1">
    <location>
        <begin position="79"/>
        <end position="97"/>
    </location>
</feature>
<evidence type="ECO:0008006" key="4">
    <source>
        <dbReference type="Google" id="ProtNLM"/>
    </source>
</evidence>
<dbReference type="EMBL" id="MAXA01000228">
    <property type="protein sequence ID" value="OHV25745.1"/>
    <property type="molecule type" value="Genomic_DNA"/>
</dbReference>